<protein>
    <recommendedName>
        <fullName evidence="4">DUF2784 domain-containing protein</fullName>
    </recommendedName>
</protein>
<dbReference type="AlphaFoldDB" id="A0A841LCN7"/>
<sequence length="119" mass="13080">MNPALAADAVMVVHFAFILFVLFGAALLVRWPWLVGLHLPALAWGVWIELSGGVCPLTPLEVELREAAGQAGYSGGFIDRYLTPIIYPDGLTRSTQALFAGILLVVNGLLYVRFLRQRR</sequence>
<evidence type="ECO:0000256" key="1">
    <source>
        <dbReference type="SAM" id="Phobius"/>
    </source>
</evidence>
<feature type="transmembrane region" description="Helical" evidence="1">
    <location>
        <begin position="12"/>
        <end position="33"/>
    </location>
</feature>
<evidence type="ECO:0000313" key="3">
    <source>
        <dbReference type="Proteomes" id="UP000538147"/>
    </source>
</evidence>
<evidence type="ECO:0000313" key="2">
    <source>
        <dbReference type="EMBL" id="MBB6226902.1"/>
    </source>
</evidence>
<evidence type="ECO:0008006" key="4">
    <source>
        <dbReference type="Google" id="ProtNLM"/>
    </source>
</evidence>
<name>A0A841LCN7_9SPHN</name>
<keyword evidence="1" id="KW-1133">Transmembrane helix</keyword>
<keyword evidence="1" id="KW-0812">Transmembrane</keyword>
<keyword evidence="3" id="KW-1185">Reference proteome</keyword>
<dbReference type="Pfam" id="PF10861">
    <property type="entry name" value="DUF2784"/>
    <property type="match status" value="1"/>
</dbReference>
<dbReference type="InterPro" id="IPR021218">
    <property type="entry name" value="DUF2784"/>
</dbReference>
<reference evidence="2 3" key="1">
    <citation type="submission" date="2020-08" db="EMBL/GenBank/DDBJ databases">
        <title>Genomic Encyclopedia of Type Strains, Phase IV (KMG-IV): sequencing the most valuable type-strain genomes for metagenomic binning, comparative biology and taxonomic classification.</title>
        <authorList>
            <person name="Goeker M."/>
        </authorList>
    </citation>
    <scope>NUCLEOTIDE SEQUENCE [LARGE SCALE GENOMIC DNA]</scope>
    <source>
        <strain evidence="2 3">DSM 102189</strain>
    </source>
</reference>
<proteinExistence type="predicted"/>
<comment type="caution">
    <text evidence="2">The sequence shown here is derived from an EMBL/GenBank/DDBJ whole genome shotgun (WGS) entry which is preliminary data.</text>
</comment>
<organism evidence="2 3">
    <name type="scientific">Polymorphobacter multimanifer</name>
    <dbReference type="NCBI Taxonomy" id="1070431"/>
    <lineage>
        <taxon>Bacteria</taxon>
        <taxon>Pseudomonadati</taxon>
        <taxon>Pseudomonadota</taxon>
        <taxon>Alphaproteobacteria</taxon>
        <taxon>Sphingomonadales</taxon>
        <taxon>Sphingosinicellaceae</taxon>
        <taxon>Polymorphobacter</taxon>
    </lineage>
</organism>
<keyword evidence="1" id="KW-0472">Membrane</keyword>
<accession>A0A841LCN7</accession>
<feature type="transmembrane region" description="Helical" evidence="1">
    <location>
        <begin position="97"/>
        <end position="115"/>
    </location>
</feature>
<dbReference type="EMBL" id="JACIIV010000006">
    <property type="protein sequence ID" value="MBB6226902.1"/>
    <property type="molecule type" value="Genomic_DNA"/>
</dbReference>
<dbReference type="Proteomes" id="UP000538147">
    <property type="component" value="Unassembled WGS sequence"/>
</dbReference>
<gene>
    <name evidence="2" type="ORF">FHS79_001064</name>
</gene>
<dbReference type="RefSeq" id="WP_184196459.1">
    <property type="nucleotide sequence ID" value="NZ_BMOX01000118.1"/>
</dbReference>